<name>A0AAD7E8C0_9AGAR</name>
<evidence type="ECO:0000313" key="2">
    <source>
        <dbReference type="Proteomes" id="UP001218218"/>
    </source>
</evidence>
<comment type="caution">
    <text evidence="1">The sequence shown here is derived from an EMBL/GenBank/DDBJ whole genome shotgun (WGS) entry which is preliminary data.</text>
</comment>
<organism evidence="1 2">
    <name type="scientific">Mycena albidolilacea</name>
    <dbReference type="NCBI Taxonomy" id="1033008"/>
    <lineage>
        <taxon>Eukaryota</taxon>
        <taxon>Fungi</taxon>
        <taxon>Dikarya</taxon>
        <taxon>Basidiomycota</taxon>
        <taxon>Agaricomycotina</taxon>
        <taxon>Agaricomycetes</taxon>
        <taxon>Agaricomycetidae</taxon>
        <taxon>Agaricales</taxon>
        <taxon>Marasmiineae</taxon>
        <taxon>Mycenaceae</taxon>
        <taxon>Mycena</taxon>
    </lineage>
</organism>
<dbReference type="EMBL" id="JARIHO010000128">
    <property type="protein sequence ID" value="KAJ7301753.1"/>
    <property type="molecule type" value="Genomic_DNA"/>
</dbReference>
<dbReference type="AlphaFoldDB" id="A0AAD7E8C0"/>
<gene>
    <name evidence="1" type="ORF">DFH08DRAFT_978513</name>
</gene>
<dbReference type="Gene3D" id="3.90.180.10">
    <property type="entry name" value="Medium-chain alcohol dehydrogenases, catalytic domain"/>
    <property type="match status" value="1"/>
</dbReference>
<accession>A0AAD7E8C0</accession>
<protein>
    <recommendedName>
        <fullName evidence="3">Alcohol dehydrogenase</fullName>
    </recommendedName>
</protein>
<reference evidence="1" key="1">
    <citation type="submission" date="2023-03" db="EMBL/GenBank/DDBJ databases">
        <title>Massive genome expansion in bonnet fungi (Mycena s.s.) driven by repeated elements and novel gene families across ecological guilds.</title>
        <authorList>
            <consortium name="Lawrence Berkeley National Laboratory"/>
            <person name="Harder C.B."/>
            <person name="Miyauchi S."/>
            <person name="Viragh M."/>
            <person name="Kuo A."/>
            <person name="Thoen E."/>
            <person name="Andreopoulos B."/>
            <person name="Lu D."/>
            <person name="Skrede I."/>
            <person name="Drula E."/>
            <person name="Henrissat B."/>
            <person name="Morin E."/>
            <person name="Kohler A."/>
            <person name="Barry K."/>
            <person name="LaButti K."/>
            <person name="Morin E."/>
            <person name="Salamov A."/>
            <person name="Lipzen A."/>
            <person name="Mereny Z."/>
            <person name="Hegedus B."/>
            <person name="Baldrian P."/>
            <person name="Stursova M."/>
            <person name="Weitz H."/>
            <person name="Taylor A."/>
            <person name="Grigoriev I.V."/>
            <person name="Nagy L.G."/>
            <person name="Martin F."/>
            <person name="Kauserud H."/>
        </authorList>
    </citation>
    <scope>NUCLEOTIDE SEQUENCE</scope>
    <source>
        <strain evidence="1">CBHHK002</strain>
    </source>
</reference>
<evidence type="ECO:0008006" key="3">
    <source>
        <dbReference type="Google" id="ProtNLM"/>
    </source>
</evidence>
<evidence type="ECO:0000313" key="1">
    <source>
        <dbReference type="EMBL" id="KAJ7301753.1"/>
    </source>
</evidence>
<proteinExistence type="predicted"/>
<sequence length="80" mass="8668">MKTSRVLLTIILRFNPKPPAITTSLVDTVSTGMLLKLIGSGKIKTATLVTHTFSFAEMLDAYSTFGAVADHKAIKVIIDF</sequence>
<keyword evidence="2" id="KW-1185">Reference proteome</keyword>
<dbReference type="Proteomes" id="UP001218218">
    <property type="component" value="Unassembled WGS sequence"/>
</dbReference>